<accession>A0A9Y2EQD2</accession>
<dbReference type="RefSeq" id="WP_147669812.1">
    <property type="nucleotide sequence ID" value="NZ_CP120678.1"/>
</dbReference>
<sequence length="66" mass="7359">MIKGILMILVLFFSGKTIYKGLSGNVDGPYTKNIELLWKGEYCGQFGKLIVIGVPLILLIIINKIF</sequence>
<proteinExistence type="predicted"/>
<evidence type="ECO:0000313" key="2">
    <source>
        <dbReference type="Proteomes" id="UP001243623"/>
    </source>
</evidence>
<name>A0A9Y2EQD2_9FIRM</name>
<keyword evidence="2" id="KW-1185">Reference proteome</keyword>
<protein>
    <submittedName>
        <fullName evidence="1">Uncharacterized protein</fullName>
    </submittedName>
</protein>
<dbReference type="KEGG" id="sgbi:P3F81_08060"/>
<dbReference type="EMBL" id="CP120678">
    <property type="protein sequence ID" value="WIW69872.1"/>
    <property type="molecule type" value="Genomic_DNA"/>
</dbReference>
<gene>
    <name evidence="1" type="ORF">P3F81_08060</name>
</gene>
<dbReference type="Proteomes" id="UP001243623">
    <property type="component" value="Chromosome"/>
</dbReference>
<reference evidence="1" key="1">
    <citation type="submission" date="2023-03" db="EMBL/GenBank/DDBJ databases">
        <title>Selenobaculum gbiensis gen. nov. sp. nov., a new bacterium isolated from the gut microbiota of IBD patient.</title>
        <authorList>
            <person name="Yeo S."/>
            <person name="Park H."/>
            <person name="Huh C.S."/>
        </authorList>
    </citation>
    <scope>NUCLEOTIDE SEQUENCE</scope>
    <source>
        <strain evidence="1">ICN-92133</strain>
    </source>
</reference>
<dbReference type="AlphaFoldDB" id="A0A9Y2EQD2"/>
<organism evidence="1 2">
    <name type="scientific">Selenobaculum gibii</name>
    <dbReference type="NCBI Taxonomy" id="3054208"/>
    <lineage>
        <taxon>Bacteria</taxon>
        <taxon>Bacillati</taxon>
        <taxon>Bacillota</taxon>
        <taxon>Negativicutes</taxon>
        <taxon>Selenomonadales</taxon>
        <taxon>Selenomonadaceae</taxon>
        <taxon>Selenobaculum</taxon>
    </lineage>
</organism>
<evidence type="ECO:0000313" key="1">
    <source>
        <dbReference type="EMBL" id="WIW69872.1"/>
    </source>
</evidence>